<protein>
    <submittedName>
        <fullName evidence="1">Uncharacterized protein</fullName>
    </submittedName>
</protein>
<gene>
    <name evidence="1" type="ORF">CJD36_002735</name>
</gene>
<reference evidence="1 2" key="1">
    <citation type="submission" date="2018-01" db="EMBL/GenBank/DDBJ databases">
        <title>A novel member of the phylum Bacteroidetes isolated from glacier ice.</title>
        <authorList>
            <person name="Liu Q."/>
            <person name="Xin Y.-H."/>
        </authorList>
    </citation>
    <scope>NUCLEOTIDE SEQUENCE [LARGE SCALE GENOMIC DNA]</scope>
    <source>
        <strain evidence="1 2">RB1R16</strain>
    </source>
</reference>
<dbReference type="AlphaFoldDB" id="A0A2S7T1E8"/>
<proteinExistence type="predicted"/>
<name>A0A2S7T1E8_9BACT</name>
<comment type="caution">
    <text evidence="1">The sequence shown here is derived from an EMBL/GenBank/DDBJ whole genome shotgun (WGS) entry which is preliminary data.</text>
</comment>
<accession>A0A2S7T1E8</accession>
<evidence type="ECO:0000313" key="1">
    <source>
        <dbReference type="EMBL" id="PQJ12677.1"/>
    </source>
</evidence>
<evidence type="ECO:0000313" key="2">
    <source>
        <dbReference type="Proteomes" id="UP000239872"/>
    </source>
</evidence>
<keyword evidence="2" id="KW-1185">Reference proteome</keyword>
<dbReference type="Proteomes" id="UP000239872">
    <property type="component" value="Unassembled WGS sequence"/>
</dbReference>
<organism evidence="1 2">
    <name type="scientific">Flavipsychrobacter stenotrophus</name>
    <dbReference type="NCBI Taxonomy" id="2077091"/>
    <lineage>
        <taxon>Bacteria</taxon>
        <taxon>Pseudomonadati</taxon>
        <taxon>Bacteroidota</taxon>
        <taxon>Chitinophagia</taxon>
        <taxon>Chitinophagales</taxon>
        <taxon>Chitinophagaceae</taxon>
        <taxon>Flavipsychrobacter</taxon>
    </lineage>
</organism>
<dbReference type="EMBL" id="PPSL01000001">
    <property type="protein sequence ID" value="PQJ12677.1"/>
    <property type="molecule type" value="Genomic_DNA"/>
</dbReference>
<sequence>MLFFFVFSSENWLKKIDKKISVSLQRYRSSRKKQFWSKNNFQLLHKSMLNWSNLLEITMFYSCSLLQNRAKW</sequence>